<dbReference type="GO" id="GO:0022857">
    <property type="term" value="F:transmembrane transporter activity"/>
    <property type="evidence" value="ECO:0007669"/>
    <property type="project" value="InterPro"/>
</dbReference>
<keyword evidence="4 7" id="KW-0812">Transmembrane</keyword>
<dbReference type="SUPFAM" id="SSF103473">
    <property type="entry name" value="MFS general substrate transporter"/>
    <property type="match status" value="1"/>
</dbReference>
<evidence type="ECO:0000256" key="3">
    <source>
        <dbReference type="ARBA" id="ARBA00022475"/>
    </source>
</evidence>
<dbReference type="PANTHER" id="PTHR43124">
    <property type="entry name" value="PURINE EFFLUX PUMP PBUE"/>
    <property type="match status" value="1"/>
</dbReference>
<feature type="domain" description="Major facilitator superfamily (MFS) profile" evidence="8">
    <location>
        <begin position="5"/>
        <end position="201"/>
    </location>
</feature>
<dbReference type="STRING" id="1441095.AM592_01250"/>
<name>A0A0M4G6B6_9BACI</name>
<feature type="transmembrane region" description="Helical" evidence="7">
    <location>
        <begin position="129"/>
        <end position="151"/>
    </location>
</feature>
<keyword evidence="3" id="KW-1003">Cell membrane</keyword>
<dbReference type="PATRIC" id="fig|1441095.3.peg.277"/>
<evidence type="ECO:0000313" key="10">
    <source>
        <dbReference type="Proteomes" id="UP000067625"/>
    </source>
</evidence>
<evidence type="ECO:0000256" key="6">
    <source>
        <dbReference type="ARBA" id="ARBA00023136"/>
    </source>
</evidence>
<dbReference type="InterPro" id="IPR036259">
    <property type="entry name" value="MFS_trans_sf"/>
</dbReference>
<evidence type="ECO:0000256" key="2">
    <source>
        <dbReference type="ARBA" id="ARBA00022448"/>
    </source>
</evidence>
<feature type="transmembrane region" description="Helical" evidence="7">
    <location>
        <begin position="47"/>
        <end position="64"/>
    </location>
</feature>
<evidence type="ECO:0000256" key="5">
    <source>
        <dbReference type="ARBA" id="ARBA00022989"/>
    </source>
</evidence>
<keyword evidence="5 7" id="KW-1133">Transmembrane helix</keyword>
<evidence type="ECO:0000259" key="8">
    <source>
        <dbReference type="PROSITE" id="PS50850"/>
    </source>
</evidence>
<keyword evidence="6 7" id="KW-0472">Membrane</keyword>
<comment type="subcellular location">
    <subcellularLocation>
        <location evidence="1">Cell membrane</location>
        <topology evidence="1">Multi-pass membrane protein</topology>
    </subcellularLocation>
</comment>
<evidence type="ECO:0000256" key="7">
    <source>
        <dbReference type="SAM" id="Phobius"/>
    </source>
</evidence>
<dbReference type="Pfam" id="PF07690">
    <property type="entry name" value="MFS_1"/>
    <property type="match status" value="1"/>
</dbReference>
<sequence>MNRNIIYLLAAGSFLTGTVALVISGIIDVIASDMHISVAMAGQMMTIYSFSSAIGAPIIVMYTAKWERKKVLLSVLILFVIGNALTAASSYLLLLLLARIILGISGGAYIIVAISMASKLAVPEKKGNVISIIMTGYSSSLVLGVPLGVLMTNWMNWRWIFLLLALVTLLTIAGIARLVPKIEGHASASFKKSLSLFTTVQ</sequence>
<dbReference type="OrthoDB" id="337363at2"/>
<keyword evidence="10" id="KW-1185">Reference proteome</keyword>
<protein>
    <recommendedName>
        <fullName evidence="8">Major facilitator superfamily (MFS) profile domain-containing protein</fullName>
    </recommendedName>
</protein>
<dbReference type="Proteomes" id="UP000067625">
    <property type="component" value="Chromosome"/>
</dbReference>
<proteinExistence type="predicted"/>
<keyword evidence="2" id="KW-0813">Transport</keyword>
<feature type="transmembrane region" description="Helical" evidence="7">
    <location>
        <begin position="7"/>
        <end position="27"/>
    </location>
</feature>
<dbReference type="InterPro" id="IPR011701">
    <property type="entry name" value="MFS"/>
</dbReference>
<feature type="transmembrane region" description="Helical" evidence="7">
    <location>
        <begin position="157"/>
        <end position="179"/>
    </location>
</feature>
<evidence type="ECO:0000256" key="1">
    <source>
        <dbReference type="ARBA" id="ARBA00004651"/>
    </source>
</evidence>
<gene>
    <name evidence="9" type="ORF">AM592_01250</name>
</gene>
<dbReference type="AlphaFoldDB" id="A0A0M4G6B6"/>
<organism evidence="9 10">
    <name type="scientific">Bacillus gobiensis</name>
    <dbReference type="NCBI Taxonomy" id="1441095"/>
    <lineage>
        <taxon>Bacteria</taxon>
        <taxon>Bacillati</taxon>
        <taxon>Bacillota</taxon>
        <taxon>Bacilli</taxon>
        <taxon>Bacillales</taxon>
        <taxon>Bacillaceae</taxon>
        <taxon>Bacillus</taxon>
    </lineage>
</organism>
<dbReference type="Gene3D" id="1.20.1250.20">
    <property type="entry name" value="MFS general substrate transporter like domains"/>
    <property type="match status" value="1"/>
</dbReference>
<evidence type="ECO:0000313" key="9">
    <source>
        <dbReference type="EMBL" id="ALC80378.1"/>
    </source>
</evidence>
<reference evidence="10" key="1">
    <citation type="submission" date="2015-08" db="EMBL/GenBank/DDBJ databases">
        <title>Genome sequencing project for genomic taxonomy and phylogenomics of Bacillus-like bacteria.</title>
        <authorList>
            <person name="Liu B."/>
            <person name="Wang J."/>
            <person name="Zhu Y."/>
            <person name="Liu G."/>
            <person name="Chen Q."/>
            <person name="Chen Z."/>
            <person name="Lan J."/>
            <person name="Che J."/>
            <person name="Ge C."/>
            <person name="Shi H."/>
            <person name="Pan Z."/>
            <person name="Liu X."/>
        </authorList>
    </citation>
    <scope>NUCLEOTIDE SEQUENCE [LARGE SCALE GENOMIC DNA]</scope>
    <source>
        <strain evidence="10">FJAT-4402</strain>
    </source>
</reference>
<dbReference type="InterPro" id="IPR020846">
    <property type="entry name" value="MFS_dom"/>
</dbReference>
<dbReference type="PANTHER" id="PTHR43124:SF10">
    <property type="entry name" value="PURINE EFFLUX PUMP PBUE"/>
    <property type="match status" value="1"/>
</dbReference>
<accession>A0A0M4G6B6</accession>
<feature type="transmembrane region" description="Helical" evidence="7">
    <location>
        <begin position="71"/>
        <end position="94"/>
    </location>
</feature>
<reference evidence="9 10" key="2">
    <citation type="journal article" date="2016" name="Int. J. Syst. Evol. Microbiol.">
        <title>Bacillus gobiensis sp. nov., isolated from a soil sample.</title>
        <authorList>
            <person name="Liu B."/>
            <person name="Liu G.H."/>
            <person name="Cetin S."/>
            <person name="Schumann P."/>
            <person name="Pan Z.Z."/>
            <person name="Chen Q.Q."/>
        </authorList>
    </citation>
    <scope>NUCLEOTIDE SEQUENCE [LARGE SCALE GENOMIC DNA]</scope>
    <source>
        <strain evidence="9 10">FJAT-4402</strain>
    </source>
</reference>
<feature type="transmembrane region" description="Helical" evidence="7">
    <location>
        <begin position="100"/>
        <end position="122"/>
    </location>
</feature>
<dbReference type="EMBL" id="CP012600">
    <property type="protein sequence ID" value="ALC80378.1"/>
    <property type="molecule type" value="Genomic_DNA"/>
</dbReference>
<dbReference type="RefSeq" id="WP_053602104.1">
    <property type="nucleotide sequence ID" value="NZ_CP012600.1"/>
</dbReference>
<dbReference type="GO" id="GO:0005886">
    <property type="term" value="C:plasma membrane"/>
    <property type="evidence" value="ECO:0007669"/>
    <property type="project" value="UniProtKB-SubCell"/>
</dbReference>
<dbReference type="PROSITE" id="PS50850">
    <property type="entry name" value="MFS"/>
    <property type="match status" value="1"/>
</dbReference>
<evidence type="ECO:0000256" key="4">
    <source>
        <dbReference type="ARBA" id="ARBA00022692"/>
    </source>
</evidence>
<dbReference type="InterPro" id="IPR050189">
    <property type="entry name" value="MFS_Efflux_Transporters"/>
</dbReference>